<name>A0ABT5IVT0_9NEIS</name>
<reference evidence="1 2" key="1">
    <citation type="submission" date="2023-01" db="EMBL/GenBank/DDBJ databases">
        <title>Novel species of the genus Vogesella isolated from rivers.</title>
        <authorList>
            <person name="Lu H."/>
        </authorList>
    </citation>
    <scope>NUCLEOTIDE SEQUENCE [LARGE SCALE GENOMIC DNA]</scope>
    <source>
        <strain evidence="1 2">DC21W</strain>
    </source>
</reference>
<evidence type="ECO:0000313" key="1">
    <source>
        <dbReference type="EMBL" id="MDC7716612.1"/>
    </source>
</evidence>
<sequence length="26" mass="2957">MPNHNIRLPQALRGFTLLELLLVLPS</sequence>
<dbReference type="InterPro" id="IPR012902">
    <property type="entry name" value="N_methyl_site"/>
</dbReference>
<dbReference type="Proteomes" id="UP001219956">
    <property type="component" value="Unassembled WGS sequence"/>
</dbReference>
<proteinExistence type="predicted"/>
<dbReference type="NCBIfam" id="TIGR02532">
    <property type="entry name" value="IV_pilin_GFxxxE"/>
    <property type="match status" value="1"/>
</dbReference>
<dbReference type="EMBL" id="JAQQLF010000006">
    <property type="protein sequence ID" value="MDC7716612.1"/>
    <property type="molecule type" value="Genomic_DNA"/>
</dbReference>
<organism evidence="1 2">
    <name type="scientific">Vogesella aquatica</name>
    <dbReference type="NCBI Taxonomy" id="2984206"/>
    <lineage>
        <taxon>Bacteria</taxon>
        <taxon>Pseudomonadati</taxon>
        <taxon>Pseudomonadota</taxon>
        <taxon>Betaproteobacteria</taxon>
        <taxon>Neisseriales</taxon>
        <taxon>Chromobacteriaceae</taxon>
        <taxon>Vogesella</taxon>
    </lineage>
</organism>
<evidence type="ECO:0000313" key="2">
    <source>
        <dbReference type="Proteomes" id="UP001219956"/>
    </source>
</evidence>
<keyword evidence="2" id="KW-1185">Reference proteome</keyword>
<comment type="caution">
    <text evidence="1">The sequence shown here is derived from an EMBL/GenBank/DDBJ whole genome shotgun (WGS) entry which is preliminary data.</text>
</comment>
<dbReference type="RefSeq" id="WP_272751202.1">
    <property type="nucleotide sequence ID" value="NZ_JAQQLF010000006.1"/>
</dbReference>
<accession>A0ABT5IVT0</accession>
<protein>
    <submittedName>
        <fullName evidence="1">Prepilin-type N-terminal cleavage/methylation domain-containing protein</fullName>
    </submittedName>
</protein>
<gene>
    <name evidence="1" type="ORF">PQU95_05220</name>
</gene>